<dbReference type="GO" id="GO:0019894">
    <property type="term" value="F:kinesin binding"/>
    <property type="evidence" value="ECO:0007669"/>
    <property type="project" value="EnsemblFungi"/>
</dbReference>
<keyword evidence="5" id="KW-1185">Reference proteome</keyword>
<dbReference type="PANTHER" id="PTHR18916:SF94">
    <property type="entry name" value="NUCLEAR FUSION PROTEIN BIK1"/>
    <property type="match status" value="1"/>
</dbReference>
<dbReference type="GO" id="GO:1902440">
    <property type="term" value="P:protein localization to mitotic spindle pole body"/>
    <property type="evidence" value="ECO:0007669"/>
    <property type="project" value="EnsemblFungi"/>
</dbReference>
<name>G8BU79_TETPH</name>
<dbReference type="InterPro" id="IPR036859">
    <property type="entry name" value="CAP-Gly_dom_sf"/>
</dbReference>
<protein>
    <recommendedName>
        <fullName evidence="3">CAP-Gly domain-containing protein</fullName>
    </recommendedName>
</protein>
<dbReference type="Proteomes" id="UP000005666">
    <property type="component" value="Chromosome 5"/>
</dbReference>
<dbReference type="RefSeq" id="XP_003685891.1">
    <property type="nucleotide sequence ID" value="XM_003685843.1"/>
</dbReference>
<gene>
    <name evidence="4" type="primary">TPHA0E03680</name>
    <name evidence="4" type="ordered locus">TPHA_0E03680</name>
</gene>
<feature type="region of interest" description="Disordered" evidence="2">
    <location>
        <begin position="365"/>
        <end position="388"/>
    </location>
</feature>
<dbReference type="GO" id="GO:0000742">
    <property type="term" value="P:karyogamy involved in conjugation with cellular fusion"/>
    <property type="evidence" value="ECO:0007669"/>
    <property type="project" value="EnsemblFungi"/>
</dbReference>
<keyword evidence="1" id="KW-0175">Coiled coil</keyword>
<sequence>MSVNQIQKYQKKIGCFIQIPNVGRGKLKYVGVVDNKPGYYAGIDLLANIGKNNGSFQGKKYFETEYPQSGLFIQLQKVSHLIENASLSRRTTLVTDNNHSNTNVMSSGDRSSSVTSDGRINSTGSTIVRSIHNDITVDPTSPTPIGSYHGDSRRGTARLDDLDKMEIDTPVPASAGRRDVVTDKLIKEYEQKIEKQFNQLVQYKKLLDEQRVVLEEMKPTIDIYENNLVSSENEIASLKEQLNKEREENDKQKKYFENEHEQLLRVVDQLHDEIKENERRVIASKQNMKMSSGHTDETVLRELEELREYKQTNETNKLKWEKERDQLKMHNSSLNKEYQELYKDFSRMESIQRENETLRNKLSELETHTSTQPKTDASENPATQPDDIASLPIYRPAKEVDVTAGRDLWCALCDKQGHTSIDCPYLPVNENAEDDIMY</sequence>
<feature type="region of interest" description="Disordered" evidence="2">
    <location>
        <begin position="96"/>
        <end position="118"/>
    </location>
</feature>
<dbReference type="GO" id="GO:0000022">
    <property type="term" value="P:mitotic spindle elongation"/>
    <property type="evidence" value="ECO:0007669"/>
    <property type="project" value="EnsemblFungi"/>
</dbReference>
<dbReference type="KEGG" id="tpf:TPHA_0E03680"/>
<feature type="coiled-coil region" evidence="1">
    <location>
        <begin position="186"/>
        <end position="287"/>
    </location>
</feature>
<dbReference type="HOGENOM" id="CLU_031641_0_0_1"/>
<feature type="domain" description="CAP-Gly" evidence="3">
    <location>
        <begin position="31"/>
        <end position="74"/>
    </location>
</feature>
<feature type="compositionally biased region" description="Polar residues" evidence="2">
    <location>
        <begin position="368"/>
        <end position="383"/>
    </location>
</feature>
<dbReference type="GO" id="GO:0008017">
    <property type="term" value="F:microtubule binding"/>
    <property type="evidence" value="ECO:0007669"/>
    <property type="project" value="EnsemblFungi"/>
</dbReference>
<dbReference type="GO" id="GO:0000776">
    <property type="term" value="C:kinetochore"/>
    <property type="evidence" value="ECO:0007669"/>
    <property type="project" value="EnsemblFungi"/>
</dbReference>
<dbReference type="SUPFAM" id="SSF74924">
    <property type="entry name" value="Cap-Gly domain"/>
    <property type="match status" value="1"/>
</dbReference>
<dbReference type="Gene3D" id="2.30.30.190">
    <property type="entry name" value="CAP Gly-rich-like domain"/>
    <property type="match status" value="1"/>
</dbReference>
<dbReference type="GO" id="GO:0031115">
    <property type="term" value="P:negative regulation of microtubule polymerization"/>
    <property type="evidence" value="ECO:0007669"/>
    <property type="project" value="EnsemblFungi"/>
</dbReference>
<dbReference type="GO" id="GO:0000743">
    <property type="term" value="P:nuclear migration involved in conjugation with cellular fusion"/>
    <property type="evidence" value="ECO:0007669"/>
    <property type="project" value="EnsemblFungi"/>
</dbReference>
<dbReference type="STRING" id="1071381.G8BU79"/>
<dbReference type="Pfam" id="PF01302">
    <property type="entry name" value="CAP_GLY"/>
    <property type="match status" value="1"/>
</dbReference>
<dbReference type="PANTHER" id="PTHR18916">
    <property type="entry name" value="DYNACTIN 1-RELATED MICROTUBULE-BINDING"/>
    <property type="match status" value="1"/>
</dbReference>
<dbReference type="eggNOG" id="KOG4568">
    <property type="taxonomic scope" value="Eukaryota"/>
</dbReference>
<feature type="compositionally biased region" description="Polar residues" evidence="2">
    <location>
        <begin position="96"/>
        <end position="105"/>
    </location>
</feature>
<dbReference type="GO" id="GO:0005876">
    <property type="term" value="C:spindle microtubule"/>
    <property type="evidence" value="ECO:0007669"/>
    <property type="project" value="EnsemblFungi"/>
</dbReference>
<dbReference type="PROSITE" id="PS00845">
    <property type="entry name" value="CAP_GLY_1"/>
    <property type="match status" value="1"/>
</dbReference>
<accession>G8BU79</accession>
<dbReference type="GO" id="GO:0005875">
    <property type="term" value="C:microtubule associated complex"/>
    <property type="evidence" value="ECO:0007669"/>
    <property type="project" value="TreeGrafter"/>
</dbReference>
<evidence type="ECO:0000313" key="4">
    <source>
        <dbReference type="EMBL" id="CCE63457.1"/>
    </source>
</evidence>
<reference evidence="4 5" key="1">
    <citation type="journal article" date="2011" name="Proc. Natl. Acad. Sci. U.S.A.">
        <title>Evolutionary erosion of yeast sex chromosomes by mating-type switching accidents.</title>
        <authorList>
            <person name="Gordon J.L."/>
            <person name="Armisen D."/>
            <person name="Proux-Wera E."/>
            <person name="Oheigeartaigh S.S."/>
            <person name="Byrne K.P."/>
            <person name="Wolfe K.H."/>
        </authorList>
    </citation>
    <scope>NUCLEOTIDE SEQUENCE [LARGE SCALE GENOMIC DNA]</scope>
    <source>
        <strain evidence="5">ATCC 24235 / CBS 4417 / NBRC 1672 / NRRL Y-8282 / UCD 70-5</strain>
    </source>
</reference>
<feature type="region of interest" description="Disordered" evidence="2">
    <location>
        <begin position="135"/>
        <end position="154"/>
    </location>
</feature>
<dbReference type="GeneID" id="11531278"/>
<dbReference type="EMBL" id="HE612860">
    <property type="protein sequence ID" value="CCE63457.1"/>
    <property type="molecule type" value="Genomic_DNA"/>
</dbReference>
<evidence type="ECO:0000256" key="1">
    <source>
        <dbReference type="SAM" id="Coils"/>
    </source>
</evidence>
<proteinExistence type="predicted"/>
<feature type="compositionally biased region" description="Low complexity" evidence="2">
    <location>
        <begin position="106"/>
        <end position="118"/>
    </location>
</feature>
<dbReference type="GO" id="GO:0043332">
    <property type="term" value="C:mating projection tip"/>
    <property type="evidence" value="ECO:0007669"/>
    <property type="project" value="EnsemblFungi"/>
</dbReference>
<evidence type="ECO:0000259" key="3">
    <source>
        <dbReference type="PROSITE" id="PS50245"/>
    </source>
</evidence>
<dbReference type="SMART" id="SM01052">
    <property type="entry name" value="CAP_GLY"/>
    <property type="match status" value="1"/>
</dbReference>
<dbReference type="GO" id="GO:0007020">
    <property type="term" value="P:microtubule nucleation"/>
    <property type="evidence" value="ECO:0007669"/>
    <property type="project" value="EnsemblFungi"/>
</dbReference>
<dbReference type="InterPro" id="IPR000938">
    <property type="entry name" value="CAP-Gly_domain"/>
</dbReference>
<dbReference type="GO" id="GO:0000132">
    <property type="term" value="P:establishment of mitotic spindle orientation"/>
    <property type="evidence" value="ECO:0007669"/>
    <property type="project" value="TreeGrafter"/>
</dbReference>
<dbReference type="AlphaFoldDB" id="G8BU79"/>
<dbReference type="OrthoDB" id="2130750at2759"/>
<dbReference type="PROSITE" id="PS50245">
    <property type="entry name" value="CAP_GLY_2"/>
    <property type="match status" value="1"/>
</dbReference>
<dbReference type="GO" id="GO:0035371">
    <property type="term" value="C:microtubule plus-end"/>
    <property type="evidence" value="ECO:0007669"/>
    <property type="project" value="EnsemblFungi"/>
</dbReference>
<organism evidence="4 5">
    <name type="scientific">Tetrapisispora phaffii (strain ATCC 24235 / CBS 4417 / NBRC 1672 / NRRL Y-8282 / UCD 70-5)</name>
    <name type="common">Yeast</name>
    <name type="synonym">Fabospora phaffii</name>
    <dbReference type="NCBI Taxonomy" id="1071381"/>
    <lineage>
        <taxon>Eukaryota</taxon>
        <taxon>Fungi</taxon>
        <taxon>Dikarya</taxon>
        <taxon>Ascomycota</taxon>
        <taxon>Saccharomycotina</taxon>
        <taxon>Saccharomycetes</taxon>
        <taxon>Saccharomycetales</taxon>
        <taxon>Saccharomycetaceae</taxon>
        <taxon>Tetrapisispora</taxon>
    </lineage>
</organism>
<evidence type="ECO:0000256" key="2">
    <source>
        <dbReference type="SAM" id="MobiDB-lite"/>
    </source>
</evidence>
<dbReference type="GO" id="GO:0005816">
    <property type="term" value="C:spindle pole body"/>
    <property type="evidence" value="ECO:0007669"/>
    <property type="project" value="EnsemblFungi"/>
</dbReference>
<dbReference type="OMA" id="YQKKIGC"/>
<dbReference type="GO" id="GO:0005938">
    <property type="term" value="C:cell cortex"/>
    <property type="evidence" value="ECO:0007669"/>
    <property type="project" value="EnsemblFungi"/>
</dbReference>
<dbReference type="GO" id="GO:0030543">
    <property type="term" value="P:2-micrometer plasmid partitioning"/>
    <property type="evidence" value="ECO:0007669"/>
    <property type="project" value="EnsemblFungi"/>
</dbReference>
<evidence type="ECO:0000313" key="5">
    <source>
        <dbReference type="Proteomes" id="UP000005666"/>
    </source>
</evidence>